<gene>
    <name evidence="1" type="ORF">ARMOST_18741</name>
</gene>
<name>A0A284S2L1_ARMOS</name>
<organism evidence="1 2">
    <name type="scientific">Armillaria ostoyae</name>
    <name type="common">Armillaria root rot fungus</name>
    <dbReference type="NCBI Taxonomy" id="47428"/>
    <lineage>
        <taxon>Eukaryota</taxon>
        <taxon>Fungi</taxon>
        <taxon>Dikarya</taxon>
        <taxon>Basidiomycota</taxon>
        <taxon>Agaricomycotina</taxon>
        <taxon>Agaricomycetes</taxon>
        <taxon>Agaricomycetidae</taxon>
        <taxon>Agaricales</taxon>
        <taxon>Marasmiineae</taxon>
        <taxon>Physalacriaceae</taxon>
        <taxon>Armillaria</taxon>
    </lineage>
</organism>
<dbReference type="Proteomes" id="UP000219338">
    <property type="component" value="Unassembled WGS sequence"/>
</dbReference>
<protein>
    <submittedName>
        <fullName evidence="1">Uncharacterized protein</fullName>
    </submittedName>
</protein>
<accession>A0A284S2L1</accession>
<keyword evidence="2" id="KW-1185">Reference proteome</keyword>
<sequence length="153" mass="17658">MYTKQMLIGLLLKVDEATRKQREQAYLDAAEAATKNVSKTFMKWCADHEGELEVYACEYCGDDIDIMDSWSTQLLLTTIGDDPDPLYTAVQTLDFVELGALLSHILRDRPNHISTLNKMDSLQMIFWILTNLEERSYRFFVGSHRDFPSRRVG</sequence>
<reference evidence="2" key="1">
    <citation type="journal article" date="2017" name="Nat. Ecol. Evol.">
        <title>Genome expansion and lineage-specific genetic innovations in the forest pathogenic fungi Armillaria.</title>
        <authorList>
            <person name="Sipos G."/>
            <person name="Prasanna A.N."/>
            <person name="Walter M.C."/>
            <person name="O'Connor E."/>
            <person name="Balint B."/>
            <person name="Krizsan K."/>
            <person name="Kiss B."/>
            <person name="Hess J."/>
            <person name="Varga T."/>
            <person name="Slot J."/>
            <person name="Riley R."/>
            <person name="Boka B."/>
            <person name="Rigling D."/>
            <person name="Barry K."/>
            <person name="Lee J."/>
            <person name="Mihaltcheva S."/>
            <person name="LaButti K."/>
            <person name="Lipzen A."/>
            <person name="Waldron R."/>
            <person name="Moloney N.M."/>
            <person name="Sperisen C."/>
            <person name="Kredics L."/>
            <person name="Vagvoelgyi C."/>
            <person name="Patrignani A."/>
            <person name="Fitzpatrick D."/>
            <person name="Nagy I."/>
            <person name="Doyle S."/>
            <person name="Anderson J.B."/>
            <person name="Grigoriev I.V."/>
            <person name="Gueldener U."/>
            <person name="Muensterkoetter M."/>
            <person name="Nagy L.G."/>
        </authorList>
    </citation>
    <scope>NUCLEOTIDE SEQUENCE [LARGE SCALE GENOMIC DNA]</scope>
    <source>
        <strain evidence="2">C18/9</strain>
    </source>
</reference>
<evidence type="ECO:0000313" key="2">
    <source>
        <dbReference type="Proteomes" id="UP000219338"/>
    </source>
</evidence>
<evidence type="ECO:0000313" key="1">
    <source>
        <dbReference type="EMBL" id="SJL15253.1"/>
    </source>
</evidence>
<proteinExistence type="predicted"/>
<dbReference type="AlphaFoldDB" id="A0A284S2L1"/>
<dbReference type="EMBL" id="FUEG01000027">
    <property type="protein sequence ID" value="SJL15253.1"/>
    <property type="molecule type" value="Genomic_DNA"/>
</dbReference>